<name>A0A8H6VVZ5_MYCCL</name>
<organism evidence="2 3">
    <name type="scientific">Mycena chlorophos</name>
    <name type="common">Agaric fungus</name>
    <name type="synonym">Agaricus chlorophos</name>
    <dbReference type="NCBI Taxonomy" id="658473"/>
    <lineage>
        <taxon>Eukaryota</taxon>
        <taxon>Fungi</taxon>
        <taxon>Dikarya</taxon>
        <taxon>Basidiomycota</taxon>
        <taxon>Agaricomycotina</taxon>
        <taxon>Agaricomycetes</taxon>
        <taxon>Agaricomycetidae</taxon>
        <taxon>Agaricales</taxon>
        <taxon>Marasmiineae</taxon>
        <taxon>Mycenaceae</taxon>
        <taxon>Mycena</taxon>
    </lineage>
</organism>
<proteinExistence type="predicted"/>
<evidence type="ECO:0000313" key="3">
    <source>
        <dbReference type="Proteomes" id="UP000613580"/>
    </source>
</evidence>
<keyword evidence="3" id="KW-1185">Reference proteome</keyword>
<feature type="compositionally biased region" description="Basic and acidic residues" evidence="1">
    <location>
        <begin position="255"/>
        <end position="266"/>
    </location>
</feature>
<dbReference type="AlphaFoldDB" id="A0A8H6VVZ5"/>
<gene>
    <name evidence="2" type="ORF">HMN09_01189400</name>
</gene>
<comment type="caution">
    <text evidence="2">The sequence shown here is derived from an EMBL/GenBank/DDBJ whole genome shotgun (WGS) entry which is preliminary data.</text>
</comment>
<dbReference type="EMBL" id="JACAZE010000020">
    <property type="protein sequence ID" value="KAF7293926.1"/>
    <property type="molecule type" value="Genomic_DNA"/>
</dbReference>
<evidence type="ECO:0000313" key="2">
    <source>
        <dbReference type="EMBL" id="KAF7293926.1"/>
    </source>
</evidence>
<reference evidence="2" key="1">
    <citation type="submission" date="2020-05" db="EMBL/GenBank/DDBJ databases">
        <title>Mycena genomes resolve the evolution of fungal bioluminescence.</title>
        <authorList>
            <person name="Tsai I.J."/>
        </authorList>
    </citation>
    <scope>NUCLEOTIDE SEQUENCE</scope>
    <source>
        <strain evidence="2">110903Hualien_Pintung</strain>
    </source>
</reference>
<dbReference type="Proteomes" id="UP000613580">
    <property type="component" value="Unassembled WGS sequence"/>
</dbReference>
<feature type="compositionally biased region" description="Basic residues" evidence="1">
    <location>
        <begin position="233"/>
        <end position="243"/>
    </location>
</feature>
<feature type="region of interest" description="Disordered" evidence="1">
    <location>
        <begin position="212"/>
        <end position="266"/>
    </location>
</feature>
<accession>A0A8H6VVZ5</accession>
<dbReference type="OrthoDB" id="2982705at2759"/>
<evidence type="ECO:0000256" key="1">
    <source>
        <dbReference type="SAM" id="MobiDB-lite"/>
    </source>
</evidence>
<sequence>MSKSSRKPCTSKNCIERLQTIQDELYAARDALQHHEQLKHLLPPPSLPPANREELCIAMDLGSNKPHFDRLARLTESVVRSNTPPGQTWALLDASSFASLTTLINAQILPFKFYSGAWPIAYLVQFILDETSLQWNEDMKAVEEIHQEHDCHGDSGMDALFADGDSGMDALFGQADDGFCEGMDSLFVPAGEEETCDDAESGMDAIFDVPSVPVGEDEDTPMSAPIDEESIAKRRQPRTRRSRKNDSALGPAAHARSETKIAKAEPLDVPMDEVEDGWDNPSEESKPVLDPALLFECAKCGAVVPNRALGGFVPDDVTLHCAVCCALSTKLHESETFAALFEFKPGTLVIVPATEIYDEDTLWHAAEFLHFSLARVDQEYALRWFSRVLWSDKQRAPRGVFYRSHKHFSGFPRQLERSQAQLGQLLMPLYVNPAFDAGLDSDDEPLELLPELTRVMRCALDQLVQKSNLRDSNSIFSYAYDGVFPDGIAEEPLDRLDVRLWDKDDQFFQDKGIFLSPGMRAVMEQPLLKFLARRNASREQRLVEWGRDQRQETFAKVAFFSLALQHALGEIFDLSDHTFHRWISGQIQEDPSVLLADKALMLMARVSVEFPDAIRPNIFVYDSGETAIAAIYTPGVRRAQARNPMTIRVDTVPIRTLKDLDVLDRVARPQPVPTGAGAKGILQRRDEARRKKEQAEMARIGRKIT</sequence>
<protein>
    <submittedName>
        <fullName evidence="2">Uncharacterized protein</fullName>
    </submittedName>
</protein>